<accession>A0A813RXD2</accession>
<evidence type="ECO:0000313" key="3">
    <source>
        <dbReference type="EMBL" id="CAF0852242.1"/>
    </source>
</evidence>
<keyword evidence="1" id="KW-0175">Coiled coil</keyword>
<dbReference type="EMBL" id="CAJOAY010000337">
    <property type="protein sequence ID" value="CAF3635600.1"/>
    <property type="molecule type" value="Genomic_DNA"/>
</dbReference>
<dbReference type="Proteomes" id="UP000663868">
    <property type="component" value="Unassembled WGS sequence"/>
</dbReference>
<feature type="coiled-coil region" evidence="1">
    <location>
        <begin position="105"/>
        <end position="132"/>
    </location>
</feature>
<evidence type="ECO:0000313" key="6">
    <source>
        <dbReference type="Proteomes" id="UP000663860"/>
    </source>
</evidence>
<dbReference type="OrthoDB" id="10003267at2759"/>
<proteinExistence type="predicted"/>
<evidence type="ECO:0000313" key="4">
    <source>
        <dbReference type="EMBL" id="CAF3608519.1"/>
    </source>
</evidence>
<evidence type="ECO:0000313" key="5">
    <source>
        <dbReference type="EMBL" id="CAF3635600.1"/>
    </source>
</evidence>
<dbReference type="EMBL" id="CAJNON010000042">
    <property type="protein sequence ID" value="CAF0852242.1"/>
    <property type="molecule type" value="Genomic_DNA"/>
</dbReference>
<dbReference type="PANTHER" id="PTHR28574">
    <property type="entry name" value="RIKEN CDNA 6820408C15"/>
    <property type="match status" value="1"/>
</dbReference>
<dbReference type="EMBL" id="CAJOBB010000203">
    <property type="protein sequence ID" value="CAF3608519.1"/>
    <property type="molecule type" value="Genomic_DNA"/>
</dbReference>
<evidence type="ECO:0000256" key="1">
    <source>
        <dbReference type="SAM" id="Coils"/>
    </source>
</evidence>
<dbReference type="AlphaFoldDB" id="A0A813RXD2"/>
<reference evidence="2" key="1">
    <citation type="submission" date="2021-02" db="EMBL/GenBank/DDBJ databases">
        <authorList>
            <person name="Nowell W R."/>
        </authorList>
    </citation>
    <scope>NUCLEOTIDE SEQUENCE</scope>
</reference>
<organism evidence="2 6">
    <name type="scientific">Adineta steineri</name>
    <dbReference type="NCBI Taxonomy" id="433720"/>
    <lineage>
        <taxon>Eukaryota</taxon>
        <taxon>Metazoa</taxon>
        <taxon>Spiralia</taxon>
        <taxon>Gnathifera</taxon>
        <taxon>Rotifera</taxon>
        <taxon>Eurotatoria</taxon>
        <taxon>Bdelloidea</taxon>
        <taxon>Adinetida</taxon>
        <taxon>Adinetidae</taxon>
        <taxon>Adineta</taxon>
    </lineage>
</organism>
<name>A0A813RXD2_9BILA</name>
<protein>
    <submittedName>
        <fullName evidence="2">Uncharacterized protein</fullName>
    </submittedName>
</protein>
<gene>
    <name evidence="2" type="ORF">IZO911_LOCUS6395</name>
    <name evidence="4" type="ORF">KXQ929_LOCUS5513</name>
    <name evidence="5" type="ORF">OKA104_LOCUS8366</name>
    <name evidence="3" type="ORF">VCS650_LOCUS6730</name>
</gene>
<dbReference type="InterPro" id="IPR029236">
    <property type="entry name" value="DUF4618"/>
</dbReference>
<evidence type="ECO:0000313" key="2">
    <source>
        <dbReference type="EMBL" id="CAF0790954.1"/>
    </source>
</evidence>
<dbReference type="PANTHER" id="PTHR28574:SF1">
    <property type="entry name" value="RIKEN CDNA 6820408C15 GENE"/>
    <property type="match status" value="1"/>
</dbReference>
<dbReference type="EMBL" id="CAJNOE010000040">
    <property type="protein sequence ID" value="CAF0790954.1"/>
    <property type="molecule type" value="Genomic_DNA"/>
</dbReference>
<dbReference type="Proteomes" id="UP000663860">
    <property type="component" value="Unassembled WGS sequence"/>
</dbReference>
<sequence length="361" mass="42493">MNSNTSSRLSSNGSGLQSLNTKISNTVIDYSPWVRQQRPSSSKVAERKPKLPTIIEPPNIVHEENKCSELCRHLRRKPPEPLLIPDNPAKIQWLTVQLRMHQTRIETFLQREDELKETNAKLRESISNTERSSYGTVEANLHRFDQYKKTISLVETKQNEEKQELLNALIHERQQLANEVEMYENQVVSLDNQISDCQQLLKQLKTYKDIEYPEKERILQKLLQDIEETNLFNSEEVDEITRILKKQEQKYLEDLRLTVARLREEQATSAFSNVHKSYFLVSLDNDRMREEIAIQEEKIRLMEIENEHIRKLNTQLKHQQTKAFDSRTLFPHVFRQTTMPICTPDMDIVLDIPERQPPLPV</sequence>
<dbReference type="Proteomes" id="UP000663881">
    <property type="component" value="Unassembled WGS sequence"/>
</dbReference>
<feature type="coiled-coil region" evidence="1">
    <location>
        <begin position="159"/>
        <end position="200"/>
    </location>
</feature>
<dbReference type="Pfam" id="PF15397">
    <property type="entry name" value="DUF4618"/>
    <property type="match status" value="1"/>
</dbReference>
<comment type="caution">
    <text evidence="2">The sequence shown here is derived from an EMBL/GenBank/DDBJ whole genome shotgun (WGS) entry which is preliminary data.</text>
</comment>
<dbReference type="Proteomes" id="UP000663891">
    <property type="component" value="Unassembled WGS sequence"/>
</dbReference>
<feature type="coiled-coil region" evidence="1">
    <location>
        <begin position="245"/>
        <end position="307"/>
    </location>
</feature>